<comment type="caution">
    <text evidence="2">The sequence shown here is derived from an EMBL/GenBank/DDBJ whole genome shotgun (WGS) entry which is preliminary data.</text>
</comment>
<feature type="transmembrane region" description="Helical" evidence="1">
    <location>
        <begin position="114"/>
        <end position="133"/>
    </location>
</feature>
<dbReference type="Proteomes" id="UP000029878">
    <property type="component" value="Unassembled WGS sequence"/>
</dbReference>
<dbReference type="EMBL" id="JRPL02000039">
    <property type="protein sequence ID" value="TLD80024.1"/>
    <property type="molecule type" value="Genomic_DNA"/>
</dbReference>
<accession>A0A4U8S2Q6</accession>
<reference evidence="2 3" key="1">
    <citation type="journal article" date="2014" name="Genome Announc.">
        <title>Draft genome sequences of eight enterohepatic helicobacter species isolated from both laboratory and wild rodents.</title>
        <authorList>
            <person name="Sheh A."/>
            <person name="Shen Z."/>
            <person name="Fox J.G."/>
        </authorList>
    </citation>
    <scope>NUCLEOTIDE SEQUENCE [LARGE SCALE GENOMIC DNA]</scope>
    <source>
        <strain evidence="2 3">ATCC 700114</strain>
    </source>
</reference>
<dbReference type="OrthoDB" id="10009075at2"/>
<name>A0A4U8S2Q6_9HELI</name>
<feature type="transmembrane region" description="Helical" evidence="1">
    <location>
        <begin position="56"/>
        <end position="80"/>
    </location>
</feature>
<evidence type="ECO:0000313" key="3">
    <source>
        <dbReference type="Proteomes" id="UP000029878"/>
    </source>
</evidence>
<sequence length="138" mass="16786">MLGRRVYLFVFLIFVNFVVGLLVADYGIKLLNFIALELFNKKDFYVFDTRYGGFGIFIQYSITTAFCFLLVYSFFCYLLYSKYQGINFLLIIFTIFIIYFFLFCLFFQRHRLFSFLIHFTPFCLMYIEIILLYRIKNK</sequence>
<keyword evidence="1" id="KW-0472">Membrane</keyword>
<keyword evidence="1" id="KW-1133">Transmembrane helix</keyword>
<proteinExistence type="predicted"/>
<evidence type="ECO:0000313" key="2">
    <source>
        <dbReference type="EMBL" id="TLD80024.1"/>
    </source>
</evidence>
<organism evidence="2 3">
    <name type="scientific">Helicobacter trogontum</name>
    <dbReference type="NCBI Taxonomy" id="50960"/>
    <lineage>
        <taxon>Bacteria</taxon>
        <taxon>Pseudomonadati</taxon>
        <taxon>Campylobacterota</taxon>
        <taxon>Epsilonproteobacteria</taxon>
        <taxon>Campylobacterales</taxon>
        <taxon>Helicobacteraceae</taxon>
        <taxon>Helicobacter</taxon>
    </lineage>
</organism>
<keyword evidence="1" id="KW-0812">Transmembrane</keyword>
<protein>
    <submittedName>
        <fullName evidence="2">Uncharacterized protein</fullName>
    </submittedName>
</protein>
<dbReference type="AlphaFoldDB" id="A0A4U8S2Q6"/>
<feature type="transmembrane region" description="Helical" evidence="1">
    <location>
        <begin position="87"/>
        <end position="108"/>
    </location>
</feature>
<feature type="transmembrane region" description="Helical" evidence="1">
    <location>
        <begin position="7"/>
        <end position="36"/>
    </location>
</feature>
<gene>
    <name evidence="2" type="ORF">LS81_009865</name>
</gene>
<evidence type="ECO:0000256" key="1">
    <source>
        <dbReference type="SAM" id="Phobius"/>
    </source>
</evidence>